<dbReference type="Gene3D" id="3.20.20.80">
    <property type="entry name" value="Glycosidases"/>
    <property type="match status" value="1"/>
</dbReference>
<dbReference type="AlphaFoldDB" id="A0A7R7EQ14"/>
<evidence type="ECO:0000256" key="2">
    <source>
        <dbReference type="ARBA" id="ARBA00005684"/>
    </source>
</evidence>
<organism evidence="10 11">
    <name type="scientific">Anaeromicropila herbilytica</name>
    <dbReference type="NCBI Taxonomy" id="2785025"/>
    <lineage>
        <taxon>Bacteria</taxon>
        <taxon>Bacillati</taxon>
        <taxon>Bacillota</taxon>
        <taxon>Clostridia</taxon>
        <taxon>Lachnospirales</taxon>
        <taxon>Lachnospiraceae</taxon>
        <taxon>Anaeromicropila</taxon>
    </lineage>
</organism>
<protein>
    <recommendedName>
        <fullName evidence="4">4-alpha-glucanotransferase</fullName>
        <ecNumber evidence="3">2.4.1.25</ecNumber>
    </recommendedName>
    <alternativeName>
        <fullName evidence="8">Amylomaltase</fullName>
    </alternativeName>
    <alternativeName>
        <fullName evidence="9">Disproportionating enzyme</fullName>
    </alternativeName>
</protein>
<name>A0A7R7EQ14_9FIRM</name>
<proteinExistence type="inferred from homology"/>
<keyword evidence="7" id="KW-0119">Carbohydrate metabolism</keyword>
<sequence>MKTKNHLQLKRGAGILLPISSLPSPYGIGTLGKKAYQFVDFLERAGQKYWQVLPVGPTSFGDSPYQSFSAFAGNPYFIDLDILIEDKLLEKEEVNNYEWGTHKQYIDYEALFNSRFEVLKIAFKRSKYQIENEYSEFCNENSYWLEDYSFYMALKFHFDNKEWLQWEEEIRYREESAIVEYQSLLKEEIDFFKFLQYLFYKQWYQLKRLFVKCWGVRCVAPALTLTIELFL</sequence>
<evidence type="ECO:0000313" key="11">
    <source>
        <dbReference type="Proteomes" id="UP000595897"/>
    </source>
</evidence>
<dbReference type="PANTHER" id="PTHR32438:SF5">
    <property type="entry name" value="4-ALPHA-GLUCANOTRANSFERASE DPE1, CHLOROPLASTIC_AMYLOPLASTIC"/>
    <property type="match status" value="1"/>
</dbReference>
<evidence type="ECO:0000256" key="9">
    <source>
        <dbReference type="ARBA" id="ARBA00031501"/>
    </source>
</evidence>
<evidence type="ECO:0000256" key="5">
    <source>
        <dbReference type="ARBA" id="ARBA00022676"/>
    </source>
</evidence>
<gene>
    <name evidence="10" type="ORF">bsdtb5_42450</name>
</gene>
<reference evidence="10 11" key="1">
    <citation type="submission" date="2020-11" db="EMBL/GenBank/DDBJ databases">
        <title>Draft genome sequencing of a Lachnospiraceae strain isolated from anoxic soil subjected to BSD treatment.</title>
        <authorList>
            <person name="Uek A."/>
            <person name="Tonouchi A."/>
        </authorList>
    </citation>
    <scope>NUCLEOTIDE SEQUENCE [LARGE SCALE GENOMIC DNA]</scope>
    <source>
        <strain evidence="10 11">TB5</strain>
    </source>
</reference>
<keyword evidence="6" id="KW-0808">Transferase</keyword>
<dbReference type="InterPro" id="IPR003385">
    <property type="entry name" value="Glyco_hydro_77"/>
</dbReference>
<dbReference type="InterPro" id="IPR017853">
    <property type="entry name" value="GH"/>
</dbReference>
<dbReference type="RefSeq" id="WP_271713945.1">
    <property type="nucleotide sequence ID" value="NZ_AP024169.1"/>
</dbReference>
<dbReference type="Pfam" id="PF02446">
    <property type="entry name" value="Glyco_hydro_77"/>
    <property type="match status" value="1"/>
</dbReference>
<dbReference type="SUPFAM" id="SSF51445">
    <property type="entry name" value="(Trans)glycosidases"/>
    <property type="match status" value="1"/>
</dbReference>
<comment type="similarity">
    <text evidence="2">Belongs to the disproportionating enzyme family.</text>
</comment>
<evidence type="ECO:0000313" key="10">
    <source>
        <dbReference type="EMBL" id="BCN32950.1"/>
    </source>
</evidence>
<keyword evidence="5" id="KW-0328">Glycosyltransferase</keyword>
<comment type="catalytic activity">
    <reaction evidence="1">
        <text>Transfers a segment of a (1-&gt;4)-alpha-D-glucan to a new position in an acceptor, which may be glucose or a (1-&gt;4)-alpha-D-glucan.</text>
        <dbReference type="EC" id="2.4.1.25"/>
    </reaction>
</comment>
<evidence type="ECO:0000256" key="1">
    <source>
        <dbReference type="ARBA" id="ARBA00000439"/>
    </source>
</evidence>
<dbReference type="KEGG" id="ahb:bsdtb5_42450"/>
<keyword evidence="11" id="KW-1185">Reference proteome</keyword>
<dbReference type="Proteomes" id="UP000595897">
    <property type="component" value="Chromosome"/>
</dbReference>
<dbReference type="PANTHER" id="PTHR32438">
    <property type="entry name" value="4-ALPHA-GLUCANOTRANSFERASE DPE1, CHLOROPLASTIC/AMYLOPLASTIC"/>
    <property type="match status" value="1"/>
</dbReference>
<dbReference type="EMBL" id="AP024169">
    <property type="protein sequence ID" value="BCN32950.1"/>
    <property type="molecule type" value="Genomic_DNA"/>
</dbReference>
<evidence type="ECO:0000256" key="4">
    <source>
        <dbReference type="ARBA" id="ARBA00020295"/>
    </source>
</evidence>
<accession>A0A7R7EQ14</accession>
<evidence type="ECO:0000256" key="7">
    <source>
        <dbReference type="ARBA" id="ARBA00023277"/>
    </source>
</evidence>
<dbReference type="GO" id="GO:0004134">
    <property type="term" value="F:4-alpha-glucanotransferase activity"/>
    <property type="evidence" value="ECO:0007669"/>
    <property type="project" value="UniProtKB-EC"/>
</dbReference>
<dbReference type="EC" id="2.4.1.25" evidence="3"/>
<evidence type="ECO:0000256" key="8">
    <source>
        <dbReference type="ARBA" id="ARBA00031423"/>
    </source>
</evidence>
<evidence type="ECO:0000256" key="6">
    <source>
        <dbReference type="ARBA" id="ARBA00022679"/>
    </source>
</evidence>
<dbReference type="GO" id="GO:0005975">
    <property type="term" value="P:carbohydrate metabolic process"/>
    <property type="evidence" value="ECO:0007669"/>
    <property type="project" value="InterPro"/>
</dbReference>
<evidence type="ECO:0000256" key="3">
    <source>
        <dbReference type="ARBA" id="ARBA00012560"/>
    </source>
</evidence>